<name>Q6KZF0_PICTO</name>
<dbReference type="EMBL" id="AE017261">
    <property type="protein sequence ID" value="AAT43902.1"/>
    <property type="molecule type" value="Genomic_DNA"/>
</dbReference>
<feature type="domain" description="Thioesterase" evidence="3">
    <location>
        <begin position="57"/>
        <end position="132"/>
    </location>
</feature>
<comment type="similarity">
    <text evidence="1">Belongs to the thioesterase PaaI family.</text>
</comment>
<dbReference type="STRING" id="263820.PTO1317"/>
<evidence type="ECO:0000259" key="3">
    <source>
        <dbReference type="Pfam" id="PF03061"/>
    </source>
</evidence>
<dbReference type="OrthoDB" id="24516at2157"/>
<gene>
    <name evidence="4" type="ordered locus">PTO1317</name>
</gene>
<dbReference type="RefSeq" id="WP_011178118.1">
    <property type="nucleotide sequence ID" value="NC_005877.1"/>
</dbReference>
<dbReference type="Proteomes" id="UP000000438">
    <property type="component" value="Chromosome"/>
</dbReference>
<evidence type="ECO:0000313" key="4">
    <source>
        <dbReference type="EMBL" id="AAT43902.1"/>
    </source>
</evidence>
<dbReference type="GO" id="GO:0047617">
    <property type="term" value="F:fatty acyl-CoA hydrolase activity"/>
    <property type="evidence" value="ECO:0007669"/>
    <property type="project" value="InterPro"/>
</dbReference>
<dbReference type="CDD" id="cd03443">
    <property type="entry name" value="PaaI_thioesterase"/>
    <property type="match status" value="1"/>
</dbReference>
<dbReference type="PaxDb" id="263820-PTO1317"/>
<dbReference type="FunCoup" id="Q6KZF0">
    <property type="interactions" value="42"/>
</dbReference>
<dbReference type="PANTHER" id="PTHR21660:SF1">
    <property type="entry name" value="ACYL-COENZYME A THIOESTERASE 13"/>
    <property type="match status" value="1"/>
</dbReference>
<dbReference type="Pfam" id="PF03061">
    <property type="entry name" value="4HBT"/>
    <property type="match status" value="1"/>
</dbReference>
<dbReference type="NCBIfam" id="TIGR00369">
    <property type="entry name" value="unchar_dom_1"/>
    <property type="match status" value="1"/>
</dbReference>
<evidence type="ECO:0000256" key="1">
    <source>
        <dbReference type="ARBA" id="ARBA00008324"/>
    </source>
</evidence>
<protein>
    <submittedName>
        <fullName evidence="4">Phenylacetic acid degradation protein paaI</fullName>
    </submittedName>
</protein>
<sequence>MTRLDDFKNIYNNVDALNKLMEHDKLFNYMNIRFTMVSRGHVELEFPISENVVRVGNVLHGGMIMTAMDYTGGFTCMTVASGMDQVTQEIKINFLAPMAKSPFKFIGDIIKEGRTAIVVEIRAYDSEKKLCAIGLGTWYVLHDRTIGH</sequence>
<organism evidence="4 5">
    <name type="scientific">Picrophilus torridus (strain ATCC 700027 / DSM 9790 / JCM 10055 / NBRC 100828 / KAW 2/3)</name>
    <dbReference type="NCBI Taxonomy" id="1122961"/>
    <lineage>
        <taxon>Archaea</taxon>
        <taxon>Methanobacteriati</taxon>
        <taxon>Thermoplasmatota</taxon>
        <taxon>Thermoplasmata</taxon>
        <taxon>Thermoplasmatales</taxon>
        <taxon>Picrophilaceae</taxon>
        <taxon>Picrophilus</taxon>
    </lineage>
</organism>
<dbReference type="SUPFAM" id="SSF54637">
    <property type="entry name" value="Thioesterase/thiol ester dehydrase-isomerase"/>
    <property type="match status" value="1"/>
</dbReference>
<evidence type="ECO:0000313" key="5">
    <source>
        <dbReference type="Proteomes" id="UP000000438"/>
    </source>
</evidence>
<keyword evidence="2" id="KW-0378">Hydrolase</keyword>
<proteinExistence type="inferred from homology"/>
<accession>Q6KZF0</accession>
<dbReference type="AlphaFoldDB" id="Q6KZF0"/>
<reference evidence="4 5" key="1">
    <citation type="journal article" date="2004" name="Proc. Natl. Acad. Sci. U.S.A.">
        <title>Genome sequence of Picrophilus torridus and its implications for life around pH 0.</title>
        <authorList>
            <person name="Futterer O."/>
            <person name="Angelov A."/>
            <person name="Liesegang H."/>
            <person name="Gottschalk G."/>
            <person name="Schleper C."/>
            <person name="Schepers B."/>
            <person name="Dock C."/>
            <person name="Antranikian G."/>
            <person name="Liebl W."/>
        </authorList>
    </citation>
    <scope>NUCLEOTIDE SEQUENCE [LARGE SCALE GENOMIC DNA]</scope>
    <source>
        <strain evidence="5">ATCC 700027 / DSM 9790 / JCM 10055 / NBRC 100828</strain>
    </source>
</reference>
<dbReference type="InterPro" id="IPR006683">
    <property type="entry name" value="Thioestr_dom"/>
</dbReference>
<dbReference type="InParanoid" id="Q6KZF0"/>
<dbReference type="InterPro" id="IPR039298">
    <property type="entry name" value="ACOT13"/>
</dbReference>
<dbReference type="PANTHER" id="PTHR21660">
    <property type="entry name" value="THIOESTERASE SUPERFAMILY MEMBER-RELATED"/>
    <property type="match status" value="1"/>
</dbReference>
<evidence type="ECO:0000256" key="2">
    <source>
        <dbReference type="ARBA" id="ARBA00022801"/>
    </source>
</evidence>
<dbReference type="InterPro" id="IPR029069">
    <property type="entry name" value="HotDog_dom_sf"/>
</dbReference>
<dbReference type="Gene3D" id="3.10.129.10">
    <property type="entry name" value="Hotdog Thioesterase"/>
    <property type="match status" value="1"/>
</dbReference>
<dbReference type="GeneID" id="2845429"/>
<dbReference type="InterPro" id="IPR003736">
    <property type="entry name" value="PAAI_dom"/>
</dbReference>
<dbReference type="KEGG" id="pto:PTO1317"/>
<dbReference type="eggNOG" id="arCOG00777">
    <property type="taxonomic scope" value="Archaea"/>
</dbReference>
<dbReference type="HOGENOM" id="CLU_089876_3_3_2"/>